<keyword evidence="16" id="KW-1185">Reference proteome</keyword>
<dbReference type="InterPro" id="IPR036359">
    <property type="entry name" value="Thiol_cytolysin_sf"/>
</dbReference>
<evidence type="ECO:0000256" key="8">
    <source>
        <dbReference type="ARBA" id="ARBA00022735"/>
    </source>
</evidence>
<evidence type="ECO:0000256" key="7">
    <source>
        <dbReference type="ARBA" id="ARBA00022692"/>
    </source>
</evidence>
<keyword evidence="4" id="KW-1134">Transmembrane beta strand</keyword>
<evidence type="ECO:0000256" key="9">
    <source>
        <dbReference type="ARBA" id="ARBA00022852"/>
    </source>
</evidence>
<evidence type="ECO:0000256" key="4">
    <source>
        <dbReference type="ARBA" id="ARBA00022452"/>
    </source>
</evidence>
<keyword evidence="10" id="KW-1043">Host membrane</keyword>
<evidence type="ECO:0000256" key="1">
    <source>
        <dbReference type="ARBA" id="ARBA00004301"/>
    </source>
</evidence>
<dbReference type="InterPro" id="IPR036363">
    <property type="entry name" value="Thiol_cytolysin_ab_sf"/>
</dbReference>
<dbReference type="GO" id="GO:0015485">
    <property type="term" value="F:cholesterol binding"/>
    <property type="evidence" value="ECO:0007669"/>
    <property type="project" value="InterPro"/>
</dbReference>
<comment type="subcellular location">
    <subcellularLocation>
        <location evidence="1">Host membrane</location>
        <topology evidence="1">Multi-pass membrane protein</topology>
    </subcellularLocation>
    <subcellularLocation>
        <location evidence="2">Secreted</location>
    </subcellularLocation>
</comment>
<keyword evidence="11" id="KW-0843">Virulence</keyword>
<dbReference type="Gene3D" id="3.40.30.40">
    <property type="entry name" value="Perfringolysin"/>
    <property type="match status" value="1"/>
</dbReference>
<evidence type="ECO:0000256" key="12">
    <source>
        <dbReference type="ARBA" id="ARBA00023121"/>
    </source>
</evidence>
<dbReference type="GO" id="GO:0031640">
    <property type="term" value="P:killing of cells of another organism"/>
    <property type="evidence" value="ECO:0007669"/>
    <property type="project" value="UniProtKB-KW"/>
</dbReference>
<protein>
    <submittedName>
        <fullName evidence="15">Thiol-activated cytolysin family protein</fullName>
    </submittedName>
</protein>
<dbReference type="Gene3D" id="2.60.40.1430">
    <property type="entry name" value="Perfringolysin, domain 4"/>
    <property type="match status" value="1"/>
</dbReference>
<keyword evidence="5" id="KW-0964">Secreted</keyword>
<keyword evidence="6" id="KW-0800">Toxin</keyword>
<organism evidence="15 16">
    <name type="scientific">Rubrivivax gelatinosus (strain NBRC 100245 / IL144)</name>
    <dbReference type="NCBI Taxonomy" id="983917"/>
    <lineage>
        <taxon>Bacteria</taxon>
        <taxon>Pseudomonadati</taxon>
        <taxon>Pseudomonadota</taxon>
        <taxon>Betaproteobacteria</taxon>
        <taxon>Burkholderiales</taxon>
        <taxon>Sphaerotilaceae</taxon>
        <taxon>Rubrivivax</taxon>
    </lineage>
</organism>
<feature type="domain" description="Thiol-activated cytolysin C-terminal" evidence="14">
    <location>
        <begin position="375"/>
        <end position="468"/>
    </location>
</feature>
<dbReference type="PATRIC" id="fig|983917.3.peg.3908"/>
<name>I0HWF9_RUBGI</name>
<dbReference type="PRINTS" id="PR01400">
    <property type="entry name" value="TACYTOLYSIN"/>
</dbReference>
<dbReference type="Gene3D" id="3.90.840.10">
    <property type="entry name" value="Thiol-activated cytolysin superfamily/Thiol-activated cytolysin, alpha-beta domain"/>
    <property type="match status" value="1"/>
</dbReference>
<dbReference type="SUPFAM" id="SSF56978">
    <property type="entry name" value="Perfringolysin"/>
    <property type="match status" value="1"/>
</dbReference>
<keyword evidence="9" id="KW-0204">Cytolysis</keyword>
<gene>
    <name evidence="15" type="ordered locus">RGE_40100</name>
</gene>
<proteinExistence type="inferred from homology"/>
<dbReference type="STRING" id="983917.RGE_40100"/>
<dbReference type="AlphaFoldDB" id="I0HWF9"/>
<evidence type="ECO:0000256" key="3">
    <source>
        <dbReference type="ARBA" id="ARBA00008503"/>
    </source>
</evidence>
<evidence type="ECO:0000256" key="10">
    <source>
        <dbReference type="ARBA" id="ARBA00022870"/>
    </source>
</evidence>
<evidence type="ECO:0000256" key="11">
    <source>
        <dbReference type="ARBA" id="ARBA00023026"/>
    </source>
</evidence>
<dbReference type="Pfam" id="PF17440">
    <property type="entry name" value="Thiol_cytolys_C"/>
    <property type="match status" value="1"/>
</dbReference>
<evidence type="ECO:0000256" key="2">
    <source>
        <dbReference type="ARBA" id="ARBA00004613"/>
    </source>
</evidence>
<keyword evidence="13" id="KW-0472">Membrane</keyword>
<evidence type="ECO:0000313" key="16">
    <source>
        <dbReference type="Proteomes" id="UP000007883"/>
    </source>
</evidence>
<dbReference type="InterPro" id="IPR035390">
    <property type="entry name" value="Thiol_cytolys_C"/>
</dbReference>
<keyword evidence="7" id="KW-0812">Transmembrane</keyword>
<dbReference type="Pfam" id="PF01289">
    <property type="entry name" value="Thiol_cytolysin"/>
    <property type="match status" value="1"/>
</dbReference>
<dbReference type="InterPro" id="IPR038700">
    <property type="entry name" value="Thiol_cytolys_C_sf"/>
</dbReference>
<dbReference type="KEGG" id="rge:RGE_40100"/>
<dbReference type="InterPro" id="IPR001869">
    <property type="entry name" value="Thiol_cytolysin"/>
</dbReference>
<dbReference type="Gene3D" id="3.30.1040.20">
    <property type="match status" value="1"/>
</dbReference>
<evidence type="ECO:0000256" key="5">
    <source>
        <dbReference type="ARBA" id="ARBA00022525"/>
    </source>
</evidence>
<dbReference type="GO" id="GO:0090729">
    <property type="term" value="F:toxin activity"/>
    <property type="evidence" value="ECO:0007669"/>
    <property type="project" value="UniProtKB-KW"/>
</dbReference>
<reference evidence="15 16" key="1">
    <citation type="journal article" date="2012" name="J. Bacteriol.">
        <title>Complete genome sequence of phototrophic betaproteobacterium Rubrivivax gelatinosus IL144.</title>
        <authorList>
            <person name="Nagashima S."/>
            <person name="Kamimura A."/>
            <person name="Shimizu T."/>
            <person name="Nakamura-isaki S."/>
            <person name="Aono E."/>
            <person name="Sakamoto K."/>
            <person name="Ichikawa N."/>
            <person name="Nakazawa H."/>
            <person name="Sekine M."/>
            <person name="Yamazaki S."/>
            <person name="Fujita N."/>
            <person name="Shimada K."/>
            <person name="Hanada S."/>
            <person name="Nagashima K.V.P."/>
        </authorList>
    </citation>
    <scope>NUCLEOTIDE SEQUENCE [LARGE SCALE GENOMIC DNA]</scope>
    <source>
        <strain evidence="16">NBRC 100245 / IL144</strain>
    </source>
</reference>
<dbReference type="EMBL" id="AP012320">
    <property type="protein sequence ID" value="BAL97346.1"/>
    <property type="molecule type" value="Genomic_DNA"/>
</dbReference>
<dbReference type="GO" id="GO:0033644">
    <property type="term" value="C:host cell membrane"/>
    <property type="evidence" value="ECO:0007669"/>
    <property type="project" value="UniProtKB-SubCell"/>
</dbReference>
<dbReference type="GO" id="GO:0005576">
    <property type="term" value="C:extracellular region"/>
    <property type="evidence" value="ECO:0007669"/>
    <property type="project" value="UniProtKB-SubCell"/>
</dbReference>
<keyword evidence="8" id="KW-0354">Hemolysis</keyword>
<evidence type="ECO:0000256" key="13">
    <source>
        <dbReference type="ARBA" id="ARBA00023136"/>
    </source>
</evidence>
<evidence type="ECO:0000259" key="14">
    <source>
        <dbReference type="Pfam" id="PF17440"/>
    </source>
</evidence>
<sequence length="471" mass="51889">MSVVLDRPDTEVTANTAYIQGLSYDLNQLLAVDLTPAELDPASAGETRAHEGGRVVIVTKRLHDASSRLTENLLLNPAAGVVFPGALVKQDRSLAEGMPTPYTLSRRPIRLRVDLPGLEERGVVEVERPTAVSVDLAIQKIVDTWFQDVQHAQGYRPPMRAFSESHTAYSKEQIGVECGFGAQWGRSQATAGLKVGSTGDETVVYRVFKQIYFSVVVEEPDEAGLLFAPGVSLGPVNMPSSAPPGLVRCVDYGRLIVVQMSTQQHVTAQEAEATLDYKSQGLKVSAEMQERYDRIARASSFRVLVLGGGDSAADLVAGDVDAMSAAISKGIEFSRTNLAHPIAYMVADLRSRATSQIRSTTRYVETIREVLADHTVTMRHTGGFVASFNARWEQYDEESKQFKATEWHSGDHTAPYEAMLQMRGDVRNLVVEGRYAIFFKTWRSKFKSYDCLTSDRTIHLWGGTLNAHLDD</sequence>
<keyword evidence="12" id="KW-0446">Lipid-binding</keyword>
<dbReference type="RefSeq" id="WP_014430196.1">
    <property type="nucleotide sequence ID" value="NC_017075.1"/>
</dbReference>
<comment type="similarity">
    <text evidence="3">Belongs to the cholesterol-dependent cytolysin family.</text>
</comment>
<accession>I0HWF9</accession>
<dbReference type="Proteomes" id="UP000007883">
    <property type="component" value="Chromosome"/>
</dbReference>
<evidence type="ECO:0000313" key="15">
    <source>
        <dbReference type="EMBL" id="BAL97346.1"/>
    </source>
</evidence>
<evidence type="ECO:0000256" key="6">
    <source>
        <dbReference type="ARBA" id="ARBA00022656"/>
    </source>
</evidence>
<dbReference type="HOGENOM" id="CLU_579875_0_0_4"/>